<evidence type="ECO:0008006" key="3">
    <source>
        <dbReference type="Google" id="ProtNLM"/>
    </source>
</evidence>
<evidence type="ECO:0000313" key="2">
    <source>
        <dbReference type="Proteomes" id="UP000222542"/>
    </source>
</evidence>
<gene>
    <name evidence="1" type="ORF">T459_05333</name>
</gene>
<accession>A0A2G3A7Q4</accession>
<dbReference type="STRING" id="4072.A0A2G3A7Q4"/>
<dbReference type="InterPro" id="IPR050517">
    <property type="entry name" value="DDR_Repair_Kinase"/>
</dbReference>
<proteinExistence type="predicted"/>
<dbReference type="FunFam" id="1.25.10.10:FF:000284">
    <property type="entry name" value="Serine/threonine-protein kinase TOR"/>
    <property type="match status" value="2"/>
</dbReference>
<dbReference type="Gene3D" id="1.25.10.10">
    <property type="entry name" value="Leucine-rich Repeat Variant"/>
    <property type="match status" value="1"/>
</dbReference>
<dbReference type="AlphaFoldDB" id="A0A2G3A7Q4"/>
<protein>
    <recommendedName>
        <fullName evidence="3">Serine/threonine-protein kinase TOR</fullName>
    </recommendedName>
</protein>
<name>A0A2G3A7Q4_CAPAN</name>
<dbReference type="InterPro" id="IPR016024">
    <property type="entry name" value="ARM-type_fold"/>
</dbReference>
<evidence type="ECO:0000313" key="1">
    <source>
        <dbReference type="EMBL" id="PHT90220.1"/>
    </source>
</evidence>
<dbReference type="InterPro" id="IPR011989">
    <property type="entry name" value="ARM-like"/>
</dbReference>
<dbReference type="EMBL" id="AYRZ02000002">
    <property type="protein sequence ID" value="PHT90220.1"/>
    <property type="molecule type" value="Genomic_DNA"/>
</dbReference>
<organism evidence="1 2">
    <name type="scientific">Capsicum annuum</name>
    <name type="common">Capsicum pepper</name>
    <dbReference type="NCBI Taxonomy" id="4072"/>
    <lineage>
        <taxon>Eukaryota</taxon>
        <taxon>Viridiplantae</taxon>
        <taxon>Streptophyta</taxon>
        <taxon>Embryophyta</taxon>
        <taxon>Tracheophyta</taxon>
        <taxon>Spermatophyta</taxon>
        <taxon>Magnoliopsida</taxon>
        <taxon>eudicotyledons</taxon>
        <taxon>Gunneridae</taxon>
        <taxon>Pentapetalae</taxon>
        <taxon>asterids</taxon>
        <taxon>lamiids</taxon>
        <taxon>Solanales</taxon>
        <taxon>Solanaceae</taxon>
        <taxon>Solanoideae</taxon>
        <taxon>Capsiceae</taxon>
        <taxon>Capsicum</taxon>
    </lineage>
</organism>
<dbReference type="PANTHER" id="PTHR11139">
    <property type="entry name" value="ATAXIA TELANGIECTASIA MUTATED ATM -RELATED"/>
    <property type="match status" value="1"/>
</dbReference>
<keyword evidence="2" id="KW-1185">Reference proteome</keyword>
<reference evidence="1 2" key="2">
    <citation type="journal article" date="2017" name="Genome Biol.">
        <title>New reference genome sequences of hot pepper reveal the massive evolution of plant disease-resistance genes by retroduplication.</title>
        <authorList>
            <person name="Kim S."/>
            <person name="Park J."/>
            <person name="Yeom S.I."/>
            <person name="Kim Y.M."/>
            <person name="Seo E."/>
            <person name="Kim K.T."/>
            <person name="Kim M.S."/>
            <person name="Lee J.M."/>
            <person name="Cheong K."/>
            <person name="Shin H.S."/>
            <person name="Kim S.B."/>
            <person name="Han K."/>
            <person name="Lee J."/>
            <person name="Park M."/>
            <person name="Lee H.A."/>
            <person name="Lee H.Y."/>
            <person name="Lee Y."/>
            <person name="Oh S."/>
            <person name="Lee J.H."/>
            <person name="Choi E."/>
            <person name="Choi E."/>
            <person name="Lee S.E."/>
            <person name="Jeon J."/>
            <person name="Kim H."/>
            <person name="Choi G."/>
            <person name="Song H."/>
            <person name="Lee J."/>
            <person name="Lee S.C."/>
            <person name="Kwon J.K."/>
            <person name="Lee H.Y."/>
            <person name="Koo N."/>
            <person name="Hong Y."/>
            <person name="Kim R.W."/>
            <person name="Kang W.H."/>
            <person name="Huh J.H."/>
            <person name="Kang B.C."/>
            <person name="Yang T.J."/>
            <person name="Lee Y.H."/>
            <person name="Bennetzen J.L."/>
            <person name="Choi D."/>
        </authorList>
    </citation>
    <scope>NUCLEOTIDE SEQUENCE [LARGE SCALE GENOMIC DNA]</scope>
    <source>
        <strain evidence="2">cv. CM334</strain>
    </source>
</reference>
<dbReference type="SUPFAM" id="SSF48371">
    <property type="entry name" value="ARM repeat"/>
    <property type="match status" value="2"/>
</dbReference>
<comment type="caution">
    <text evidence="1">The sequence shown here is derived from an EMBL/GenBank/DDBJ whole genome shotgun (WGS) entry which is preliminary data.</text>
</comment>
<reference evidence="1 2" key="1">
    <citation type="journal article" date="2014" name="Nat. Genet.">
        <title>Genome sequence of the hot pepper provides insights into the evolution of pungency in Capsicum species.</title>
        <authorList>
            <person name="Kim S."/>
            <person name="Park M."/>
            <person name="Yeom S.I."/>
            <person name="Kim Y.M."/>
            <person name="Lee J.M."/>
            <person name="Lee H.A."/>
            <person name="Seo E."/>
            <person name="Choi J."/>
            <person name="Cheong K."/>
            <person name="Kim K.T."/>
            <person name="Jung K."/>
            <person name="Lee G.W."/>
            <person name="Oh S.K."/>
            <person name="Bae C."/>
            <person name="Kim S.B."/>
            <person name="Lee H.Y."/>
            <person name="Kim S.Y."/>
            <person name="Kim M.S."/>
            <person name="Kang B.C."/>
            <person name="Jo Y.D."/>
            <person name="Yang H.B."/>
            <person name="Jeong H.J."/>
            <person name="Kang W.H."/>
            <person name="Kwon J.K."/>
            <person name="Shin C."/>
            <person name="Lim J.Y."/>
            <person name="Park J.H."/>
            <person name="Huh J.H."/>
            <person name="Kim J.S."/>
            <person name="Kim B.D."/>
            <person name="Cohen O."/>
            <person name="Paran I."/>
            <person name="Suh M.C."/>
            <person name="Lee S.B."/>
            <person name="Kim Y.K."/>
            <person name="Shin Y."/>
            <person name="Noh S.J."/>
            <person name="Park J."/>
            <person name="Seo Y.S."/>
            <person name="Kwon S.Y."/>
            <person name="Kim H.A."/>
            <person name="Park J.M."/>
            <person name="Kim H.J."/>
            <person name="Choi S.B."/>
            <person name="Bosland P.W."/>
            <person name="Reeves G."/>
            <person name="Jo S.H."/>
            <person name="Lee B.W."/>
            <person name="Cho H.T."/>
            <person name="Choi H.S."/>
            <person name="Lee M.S."/>
            <person name="Yu Y."/>
            <person name="Do Choi Y."/>
            <person name="Park B.S."/>
            <person name="van Deynze A."/>
            <person name="Ashrafi H."/>
            <person name="Hill T."/>
            <person name="Kim W.T."/>
            <person name="Pai H.S."/>
            <person name="Ahn H.K."/>
            <person name="Yeam I."/>
            <person name="Giovannoni J.J."/>
            <person name="Rose J.K."/>
            <person name="Sorensen I."/>
            <person name="Lee S.J."/>
            <person name="Kim R.W."/>
            <person name="Choi I.Y."/>
            <person name="Choi B.S."/>
            <person name="Lim J.S."/>
            <person name="Lee Y.H."/>
            <person name="Choi D."/>
        </authorList>
    </citation>
    <scope>NUCLEOTIDE SEQUENCE [LARGE SCALE GENOMIC DNA]</scope>
    <source>
        <strain evidence="2">cv. CM334</strain>
    </source>
</reference>
<dbReference type="Gramene" id="PHT90220">
    <property type="protein sequence ID" value="PHT90220"/>
    <property type="gene ID" value="T459_05333"/>
</dbReference>
<dbReference type="PANTHER" id="PTHR11139:SF9">
    <property type="entry name" value="SERINE_THREONINE-PROTEIN KINASE MTOR"/>
    <property type="match status" value="1"/>
</dbReference>
<sequence>MGSNSQAIRYPIATTGAENIDALNRVLADLCTRSNPKDGDVLTLRRLVEEEARYLSGEAFARFMDYLYERITTFLDSNEVSENLGALKAIDELIDVTISENTSKVAKFSNYMRAAFETKSDPKILVLDSKVLGHLARSGGAMTADEVERQAKVALEWLRGERIEYRCFATVLILKGMAKNASTGFNVHVPEFVDAIWVALRNPTLVVREKVVEALCVCLRVIEKRETRYYRMFEATQDGLGRNAPVHCIHGSLLAVGELLRFLGDGWLHEEGKDGASLTLRRLVEEEARDLSGEAFACFMDHLYERITTFLDSNEVSENLGALRAIDELIDVTISENTSKVAKFSNYIRAAFETKRDPEILVLASKVLGYLARSSGAMTADEVERQVKVALEWLRGERIEYHRLAAVLILKEMAENASTVFNVHVPEFVDAIWVALRDPTLAIREKVVQALRECLRVIEKRETRYYRMFEATQDGLGRNALVQSIHGSFLAGGELLRNTGEFMMSRYREVAEIVLRYLEHRDRLVHLSITSLLPRIAHFLRNRFVTNYLTICMNQILHVLKIPAERASGFIPLGEMAGALDGELINYLPTITSHLRDAVLSEFEQKCHERVLLCSVAQG</sequence>
<dbReference type="Proteomes" id="UP000222542">
    <property type="component" value="Unassembled WGS sequence"/>
</dbReference>